<dbReference type="InterPro" id="IPR020845">
    <property type="entry name" value="AMP-binding_CS"/>
</dbReference>
<dbReference type="InterPro" id="IPR036736">
    <property type="entry name" value="ACP-like_sf"/>
</dbReference>
<dbReference type="Proteomes" id="UP001320420">
    <property type="component" value="Unassembled WGS sequence"/>
</dbReference>
<dbReference type="EMBL" id="JAKJXP020000105">
    <property type="protein sequence ID" value="KAK7745699.1"/>
    <property type="molecule type" value="Genomic_DNA"/>
</dbReference>
<accession>A0AAN9YJY3</accession>
<keyword evidence="1" id="KW-0596">Phosphopantetheine</keyword>
<feature type="domain" description="Carrier" evidence="3">
    <location>
        <begin position="416"/>
        <end position="498"/>
    </location>
</feature>
<evidence type="ECO:0000313" key="5">
    <source>
        <dbReference type="Proteomes" id="UP001320420"/>
    </source>
</evidence>
<evidence type="ECO:0000259" key="3">
    <source>
        <dbReference type="PROSITE" id="PS50075"/>
    </source>
</evidence>
<keyword evidence="2" id="KW-0597">Phosphoprotein</keyword>
<evidence type="ECO:0000256" key="2">
    <source>
        <dbReference type="ARBA" id="ARBA00022553"/>
    </source>
</evidence>
<dbReference type="PROSITE" id="PS00455">
    <property type="entry name" value="AMP_BINDING"/>
    <property type="match status" value="1"/>
</dbReference>
<sequence length="929" mass="103746">MKVLTIEDVESLLDTKDVPDYPYEKTFEEAATEPFCVLHTSGTTGLPKPIFWNHGLLSTLDAVRLLPEVEGDNGLKPWTSTWHDKDRLYSAFPFFHGAGMIMNILMNAFYGMHGIIGPEGVIPNMELIDTLLDHAKIDIWSIVPSLVDELGETPEVLRKFTSAKFICASGGPVTKAPVDKVNDVVRVFNLTGTTEGLFIGNLWVDREYWIYFSFHPYSGFDFREIEPGLYEHYVVRNEHARLFQGLFHTFRDVEEMSLKDLYAKHPTKPNHWIYMGRADEMVVFSNGEKLQPLGAQAIINAHPAIAGSLVIGTGKFQAGLLVELNGPEPTDAAERQGLIDSIYETVQLANTSSPAYAQIHKEYIMFSDPKKPFAYTDKGTVKRRATLAGYTQDIEDFYEHRENESVAQLASNVDTSSLETLTTGIHNLLSGLLPAVKTVSAHEDLFNAGLDSLIVLRVTRSLRSVLEKAGVKNASLNPRVVYANPTIEKLSQAVYETLGKTTNGKLSDIDIQHKTMRELRQKYSKTRKGATVVLTGSTGSIGSYLLQSLLSNTSVDKVYCLNRSQDGRKKQTESSLFRGLNTDWPLEKAEFLQVDLSKPRFGLNRDEYAEIRETTTHVIRKYRSSVCCLRNGETNRQADENTDNQWPVNFNWDLASFEPHIKGVRQLADFCIESRRGASLFFVSTTGVVSHLRTDGMIIEAPNHDLTTDLSGYNSSKQVAELIVEDAVNSSGLRAAICRLGQIAGPVRNTRGMWGKQEWLPTIIETSNFLGLLPSTLGSMDRVDWIPVDVLADIIVELAGIDQLVTVDGEVRSSSTVQVYHAINPEDLNWAVLLPTVVRELGPSTKVVSWDEWVDSLRNSQQSASLVDLKQNPGLKLLDFFERLKIGEGEDSCGLVLDVELSTAKSKTLAALEPVNEEWMKLWLKQWGY</sequence>
<dbReference type="Gene3D" id="3.40.50.720">
    <property type="entry name" value="NAD(P)-binding Rossmann-like Domain"/>
    <property type="match status" value="1"/>
</dbReference>
<dbReference type="Pfam" id="PF23562">
    <property type="entry name" value="AMP-binding_C_3"/>
    <property type="match status" value="1"/>
</dbReference>
<dbReference type="AlphaFoldDB" id="A0AAN9YJY3"/>
<dbReference type="Pfam" id="PF00550">
    <property type="entry name" value="PP-binding"/>
    <property type="match status" value="1"/>
</dbReference>
<dbReference type="PANTHER" id="PTHR43439">
    <property type="entry name" value="PHENYLACETATE-COENZYME A LIGASE"/>
    <property type="match status" value="1"/>
</dbReference>
<organism evidence="4 5">
    <name type="scientific">Diatrype stigma</name>
    <dbReference type="NCBI Taxonomy" id="117547"/>
    <lineage>
        <taxon>Eukaryota</taxon>
        <taxon>Fungi</taxon>
        <taxon>Dikarya</taxon>
        <taxon>Ascomycota</taxon>
        <taxon>Pezizomycotina</taxon>
        <taxon>Sordariomycetes</taxon>
        <taxon>Xylariomycetidae</taxon>
        <taxon>Xylariales</taxon>
        <taxon>Diatrypaceae</taxon>
        <taxon>Diatrype</taxon>
    </lineage>
</organism>
<comment type="caution">
    <text evidence="4">The sequence shown here is derived from an EMBL/GenBank/DDBJ whole genome shotgun (WGS) entry which is preliminary data.</text>
</comment>
<dbReference type="InterPro" id="IPR042099">
    <property type="entry name" value="ANL_N_sf"/>
</dbReference>
<keyword evidence="5" id="KW-1185">Reference proteome</keyword>
<dbReference type="SUPFAM" id="SSF56801">
    <property type="entry name" value="Acetyl-CoA synthetase-like"/>
    <property type="match status" value="1"/>
</dbReference>
<proteinExistence type="predicted"/>
<reference evidence="4 5" key="1">
    <citation type="submission" date="2024-02" db="EMBL/GenBank/DDBJ databases">
        <title>De novo assembly and annotation of 12 fungi associated with fruit tree decline syndrome in Ontario, Canada.</title>
        <authorList>
            <person name="Sulman M."/>
            <person name="Ellouze W."/>
            <person name="Ilyukhin E."/>
        </authorList>
    </citation>
    <scope>NUCLEOTIDE SEQUENCE [LARGE SCALE GENOMIC DNA]</scope>
    <source>
        <strain evidence="4 5">M11/M66-122</strain>
    </source>
</reference>
<dbReference type="PANTHER" id="PTHR43439:SF2">
    <property type="entry name" value="ENZYME, PUTATIVE (JCVI)-RELATED"/>
    <property type="match status" value="1"/>
</dbReference>
<gene>
    <name evidence="4" type="ORF">SLS62_009665</name>
</gene>
<dbReference type="SUPFAM" id="SSF47336">
    <property type="entry name" value="ACP-like"/>
    <property type="match status" value="1"/>
</dbReference>
<dbReference type="InterPro" id="IPR000873">
    <property type="entry name" value="AMP-dep_synth/lig_dom"/>
</dbReference>
<name>A0AAN9YJY3_9PEZI</name>
<dbReference type="Gene3D" id="1.10.1200.10">
    <property type="entry name" value="ACP-like"/>
    <property type="match status" value="1"/>
</dbReference>
<dbReference type="InterPro" id="IPR036291">
    <property type="entry name" value="NAD(P)-bd_dom_sf"/>
</dbReference>
<dbReference type="InterPro" id="IPR013120">
    <property type="entry name" value="FAR_NAD-bd"/>
</dbReference>
<evidence type="ECO:0000313" key="4">
    <source>
        <dbReference type="EMBL" id="KAK7745699.1"/>
    </source>
</evidence>
<evidence type="ECO:0000256" key="1">
    <source>
        <dbReference type="ARBA" id="ARBA00022450"/>
    </source>
</evidence>
<dbReference type="InterPro" id="IPR051414">
    <property type="entry name" value="Adenylate-forming_Reductase"/>
</dbReference>
<dbReference type="Gene3D" id="3.40.50.12780">
    <property type="entry name" value="N-terminal domain of ligase-like"/>
    <property type="match status" value="1"/>
</dbReference>
<dbReference type="SUPFAM" id="SSF51735">
    <property type="entry name" value="NAD(P)-binding Rossmann-fold domains"/>
    <property type="match status" value="1"/>
</dbReference>
<dbReference type="PROSITE" id="PS50075">
    <property type="entry name" value="CARRIER"/>
    <property type="match status" value="1"/>
</dbReference>
<protein>
    <submittedName>
        <fullName evidence="4">Secondary metabolism biosynthetic enzyme</fullName>
    </submittedName>
</protein>
<dbReference type="InterPro" id="IPR009081">
    <property type="entry name" value="PP-bd_ACP"/>
</dbReference>
<dbReference type="Pfam" id="PF07993">
    <property type="entry name" value="NAD_binding_4"/>
    <property type="match status" value="2"/>
</dbReference>
<dbReference type="Pfam" id="PF00501">
    <property type="entry name" value="AMP-binding"/>
    <property type="match status" value="1"/>
</dbReference>